<reference evidence="2" key="1">
    <citation type="submission" date="2014-09" db="EMBL/GenBank/DDBJ databases">
        <authorList>
            <person name="Magalhaes I.L.F."/>
            <person name="Oliveira U."/>
            <person name="Santos F.R."/>
            <person name="Vidigal T.H.D.A."/>
            <person name="Brescovit A.D."/>
            <person name="Santos A.J."/>
        </authorList>
    </citation>
    <scope>NUCLEOTIDE SEQUENCE</scope>
    <source>
        <tissue evidence="2">Shoot tissue taken approximately 20 cm above the soil surface</tissue>
    </source>
</reference>
<reference evidence="2" key="2">
    <citation type="journal article" date="2015" name="Data Brief">
        <title>Shoot transcriptome of the giant reed, Arundo donax.</title>
        <authorList>
            <person name="Barrero R.A."/>
            <person name="Guerrero F.D."/>
            <person name="Moolhuijzen P."/>
            <person name="Goolsby J.A."/>
            <person name="Tidwell J."/>
            <person name="Bellgard S.E."/>
            <person name="Bellgard M.I."/>
        </authorList>
    </citation>
    <scope>NUCLEOTIDE SEQUENCE</scope>
    <source>
        <tissue evidence="2">Shoot tissue taken approximately 20 cm above the soil surface</tissue>
    </source>
</reference>
<keyword evidence="1" id="KW-0472">Membrane</keyword>
<protein>
    <submittedName>
        <fullName evidence="2">Uncharacterized protein</fullName>
    </submittedName>
</protein>
<keyword evidence="1" id="KW-1133">Transmembrane helix</keyword>
<feature type="transmembrane region" description="Helical" evidence="1">
    <location>
        <begin position="25"/>
        <end position="46"/>
    </location>
</feature>
<name>A0A0A9ATQ9_ARUDO</name>
<evidence type="ECO:0000313" key="2">
    <source>
        <dbReference type="EMBL" id="JAD53258.1"/>
    </source>
</evidence>
<dbReference type="AlphaFoldDB" id="A0A0A9ATQ9"/>
<evidence type="ECO:0000256" key="1">
    <source>
        <dbReference type="SAM" id="Phobius"/>
    </source>
</evidence>
<accession>A0A0A9ATQ9</accession>
<keyword evidence="1" id="KW-0812">Transmembrane</keyword>
<organism evidence="2">
    <name type="scientific">Arundo donax</name>
    <name type="common">Giant reed</name>
    <name type="synonym">Donax arundinaceus</name>
    <dbReference type="NCBI Taxonomy" id="35708"/>
    <lineage>
        <taxon>Eukaryota</taxon>
        <taxon>Viridiplantae</taxon>
        <taxon>Streptophyta</taxon>
        <taxon>Embryophyta</taxon>
        <taxon>Tracheophyta</taxon>
        <taxon>Spermatophyta</taxon>
        <taxon>Magnoliopsida</taxon>
        <taxon>Liliopsida</taxon>
        <taxon>Poales</taxon>
        <taxon>Poaceae</taxon>
        <taxon>PACMAD clade</taxon>
        <taxon>Arundinoideae</taxon>
        <taxon>Arundineae</taxon>
        <taxon>Arundo</taxon>
    </lineage>
</organism>
<sequence>MPLVLEPIYRSALSHRSGAVRLKLLWLKVSSLVRFRIFLLIIWVYLSLSQEAYHGPATTDS</sequence>
<dbReference type="EMBL" id="GBRH01244637">
    <property type="protein sequence ID" value="JAD53258.1"/>
    <property type="molecule type" value="Transcribed_RNA"/>
</dbReference>
<proteinExistence type="predicted"/>